<proteinExistence type="predicted"/>
<dbReference type="RefSeq" id="WP_013712569.1">
    <property type="nucleotide sequence ID" value="NC_015408.1"/>
</dbReference>
<sequence length="314" mass="36245">MWRSHFYKFFFYSTLATSFLWGKEAFPWEERKHLTFLGSPFVDAVLEVNSEFIHKCSFEIGEVYPVDVLKIQEIFSLYKMTFPEANVVIKRKEPLNLSPEQLSSLGISCRRNLESPVPQVSEEGPALQHVEQLRLILRCPPYLDTLVYASQITQTFSQKNIYADLLSLKGHVLIDGQLLLYGDCLEKALREANHKHNLVLLDLCDLQVNAMFLSRLWGLLELVDVIFLSEFSEQAFLKIPDIAQASRFLARMVPTVFIYSQDTLRILYKEKEVSYPCSKELLPKLITGFLFGYMNQGSLEYCLNCAQSLLEERS</sequence>
<evidence type="ECO:0000313" key="2">
    <source>
        <dbReference type="Proteomes" id="UP000008305"/>
    </source>
</evidence>
<dbReference type="KEGG" id="cpm:G5S_0511"/>
<gene>
    <name evidence="1" type="ordered locus">G5S_0511</name>
</gene>
<dbReference type="Proteomes" id="UP000008305">
    <property type="component" value="Chromosome"/>
</dbReference>
<evidence type="ECO:0000313" key="1">
    <source>
        <dbReference type="EMBL" id="AEB41491.1"/>
    </source>
</evidence>
<protein>
    <submittedName>
        <fullName evidence="1">Uncharacterized protein</fullName>
    </submittedName>
</protein>
<accession>A0AA34RD31</accession>
<dbReference type="InterPro" id="IPR029056">
    <property type="entry name" value="Ribokinase-like"/>
</dbReference>
<dbReference type="GO" id="GO:0003824">
    <property type="term" value="F:catalytic activity"/>
    <property type="evidence" value="ECO:0007669"/>
    <property type="project" value="UniProtKB-ARBA"/>
</dbReference>
<dbReference type="EMBL" id="CP002608">
    <property type="protein sequence ID" value="AEB41491.1"/>
    <property type="molecule type" value="Genomic_DNA"/>
</dbReference>
<keyword evidence="2" id="KW-1185">Reference proteome</keyword>
<dbReference type="SUPFAM" id="SSF53613">
    <property type="entry name" value="Ribokinase-like"/>
    <property type="match status" value="1"/>
</dbReference>
<organism evidence="1 2">
    <name type="scientific">Chlamydia pecorum (strain ATCC VR-628 / DSM 29919 / E58)</name>
    <name type="common">Chlamydophila pecorum</name>
    <dbReference type="NCBI Taxonomy" id="331635"/>
    <lineage>
        <taxon>Bacteria</taxon>
        <taxon>Pseudomonadati</taxon>
        <taxon>Chlamydiota</taxon>
        <taxon>Chlamydiia</taxon>
        <taxon>Chlamydiales</taxon>
        <taxon>Chlamydiaceae</taxon>
        <taxon>Chlamydia/Chlamydophila group</taxon>
        <taxon>Chlamydia</taxon>
    </lineage>
</organism>
<dbReference type="Gene3D" id="3.40.1190.20">
    <property type="match status" value="1"/>
</dbReference>
<dbReference type="GeneID" id="99718536"/>
<reference evidence="1 2" key="1">
    <citation type="journal article" date="2011" name="J. Bacteriol.">
        <title>Genome sequence of the obligate intracellular animal pathogen Chlamydia pecorum E58.</title>
        <authorList>
            <person name="Mojica S."/>
            <person name="Huot Creasy H."/>
            <person name="Daugherty S."/>
            <person name="Read T.D."/>
            <person name="Kim T."/>
            <person name="Kaltenboeck B."/>
            <person name="Bavoil P."/>
            <person name="Myers G.S."/>
        </authorList>
    </citation>
    <scope>NUCLEOTIDE SEQUENCE [LARGE SCALE GENOMIC DNA]</scope>
    <source>
        <strain evidence="1 2">E58</strain>
    </source>
</reference>
<dbReference type="AlphaFoldDB" id="A0AA34RD31"/>
<name>A0AA34RD31_CHLPE</name>